<evidence type="ECO:0000256" key="8">
    <source>
        <dbReference type="ARBA" id="ARBA00029433"/>
    </source>
</evidence>
<dbReference type="GeneID" id="37014199"/>
<organism evidence="13 14">
    <name type="scientific">Pseudomicrostroma glucosiphilum</name>
    <dbReference type="NCBI Taxonomy" id="1684307"/>
    <lineage>
        <taxon>Eukaryota</taxon>
        <taxon>Fungi</taxon>
        <taxon>Dikarya</taxon>
        <taxon>Basidiomycota</taxon>
        <taxon>Ustilaginomycotina</taxon>
        <taxon>Exobasidiomycetes</taxon>
        <taxon>Microstromatales</taxon>
        <taxon>Microstromatales incertae sedis</taxon>
        <taxon>Pseudomicrostroma</taxon>
    </lineage>
</organism>
<dbReference type="InterPro" id="IPR024763">
    <property type="entry name" value="VPS11_C"/>
</dbReference>
<dbReference type="Pfam" id="PF17122">
    <property type="entry name" value="zf-C3H2C3"/>
    <property type="match status" value="1"/>
</dbReference>
<dbReference type="PROSITE" id="PS50089">
    <property type="entry name" value="ZF_RING_2"/>
    <property type="match status" value="1"/>
</dbReference>
<feature type="region of interest" description="Disordered" evidence="11">
    <location>
        <begin position="1012"/>
        <end position="1039"/>
    </location>
</feature>
<dbReference type="InterPro" id="IPR013083">
    <property type="entry name" value="Znf_RING/FYVE/PHD"/>
</dbReference>
<dbReference type="Proteomes" id="UP000245942">
    <property type="component" value="Unassembled WGS sequence"/>
</dbReference>
<dbReference type="Pfam" id="PF12451">
    <property type="entry name" value="VPS11_C"/>
    <property type="match status" value="1"/>
</dbReference>
<keyword evidence="7" id="KW-0472">Membrane</keyword>
<proteinExistence type="inferred from homology"/>
<dbReference type="PROSITE" id="PS50236">
    <property type="entry name" value="CHCR"/>
    <property type="match status" value="1"/>
</dbReference>
<keyword evidence="5" id="KW-0862">Zinc</keyword>
<evidence type="ECO:0000256" key="1">
    <source>
        <dbReference type="ARBA" id="ARBA00007070"/>
    </source>
</evidence>
<dbReference type="OrthoDB" id="26184at2759"/>
<dbReference type="GO" id="GO:0006904">
    <property type="term" value="P:vesicle docking involved in exocytosis"/>
    <property type="evidence" value="ECO:0007669"/>
    <property type="project" value="TreeGrafter"/>
</dbReference>
<keyword evidence="3" id="KW-0479">Metal-binding</keyword>
<dbReference type="Pfam" id="PF23341">
    <property type="entry name" value="PEP5_VPS11_N"/>
    <property type="match status" value="1"/>
</dbReference>
<dbReference type="GO" id="GO:0007033">
    <property type="term" value="P:vacuole organization"/>
    <property type="evidence" value="ECO:0007669"/>
    <property type="project" value="TreeGrafter"/>
</dbReference>
<dbReference type="GO" id="GO:0008270">
    <property type="term" value="F:zinc ion binding"/>
    <property type="evidence" value="ECO:0007669"/>
    <property type="project" value="UniProtKB-KW"/>
</dbReference>
<evidence type="ECO:0000256" key="10">
    <source>
        <dbReference type="PROSITE-ProRule" id="PRU01006"/>
    </source>
</evidence>
<dbReference type="InterPro" id="IPR057307">
    <property type="entry name" value="PEP5_VPS11_N"/>
</dbReference>
<evidence type="ECO:0000256" key="2">
    <source>
        <dbReference type="ARBA" id="ARBA00022448"/>
    </source>
</evidence>
<comment type="similarity">
    <text evidence="1">Belongs to the VPS11 family.</text>
</comment>
<feature type="compositionally biased region" description="Polar residues" evidence="11">
    <location>
        <begin position="923"/>
        <end position="933"/>
    </location>
</feature>
<feature type="domain" description="RING-type" evidence="12">
    <location>
        <begin position="1169"/>
        <end position="1204"/>
    </location>
</feature>
<name>A0A316U5Q2_9BASI</name>
<feature type="compositionally biased region" description="Polar residues" evidence="11">
    <location>
        <begin position="1027"/>
        <end position="1039"/>
    </location>
</feature>
<accession>A0A316U5Q2</accession>
<evidence type="ECO:0000256" key="7">
    <source>
        <dbReference type="ARBA" id="ARBA00023136"/>
    </source>
</evidence>
<dbReference type="GO" id="GO:0006886">
    <property type="term" value="P:intracellular protein transport"/>
    <property type="evidence" value="ECO:0007669"/>
    <property type="project" value="UniProtKB-UniRule"/>
</dbReference>
<feature type="repeat" description="CHCR" evidence="10">
    <location>
        <begin position="550"/>
        <end position="726"/>
    </location>
</feature>
<dbReference type="PANTHER" id="PTHR23323">
    <property type="entry name" value="VACUOLAR PROTEIN SORTING-ASSOCIATED PROTEIN"/>
    <property type="match status" value="1"/>
</dbReference>
<dbReference type="Pfam" id="PF23356">
    <property type="entry name" value="TPR_PEP5_VPS11"/>
    <property type="match status" value="1"/>
</dbReference>
<feature type="compositionally biased region" description="Low complexity" evidence="11">
    <location>
        <begin position="1012"/>
        <end position="1026"/>
    </location>
</feature>
<dbReference type="GO" id="GO:0007032">
    <property type="term" value="P:endosome organization"/>
    <property type="evidence" value="ECO:0007669"/>
    <property type="project" value="TreeGrafter"/>
</dbReference>
<evidence type="ECO:0000256" key="4">
    <source>
        <dbReference type="ARBA" id="ARBA00022771"/>
    </source>
</evidence>
<dbReference type="GO" id="GO:0048284">
    <property type="term" value="P:organelle fusion"/>
    <property type="evidence" value="ECO:0007669"/>
    <property type="project" value="TreeGrafter"/>
</dbReference>
<dbReference type="InterPro" id="IPR057308">
    <property type="entry name" value="CHCR_PEP5_VPS11"/>
</dbReference>
<evidence type="ECO:0000256" key="5">
    <source>
        <dbReference type="ARBA" id="ARBA00022833"/>
    </source>
</evidence>
<feature type="region of interest" description="Disordered" evidence="11">
    <location>
        <begin position="220"/>
        <end position="247"/>
    </location>
</feature>
<protein>
    <recommendedName>
        <fullName evidence="12">RING-type domain-containing protein</fullName>
    </recommendedName>
</protein>
<dbReference type="Gene3D" id="3.30.40.10">
    <property type="entry name" value="Zinc/RING finger domain, C3HC4 (zinc finger)"/>
    <property type="match status" value="1"/>
</dbReference>
<keyword evidence="4 9" id="KW-0863">Zinc-finger</keyword>
<feature type="region of interest" description="Disordered" evidence="11">
    <location>
        <begin position="365"/>
        <end position="384"/>
    </location>
</feature>
<feature type="compositionally biased region" description="Polar residues" evidence="11">
    <location>
        <begin position="237"/>
        <end position="247"/>
    </location>
</feature>
<sequence>MTFAGQPVSQVHSVLHLGSFPIGVHPASSDDDGQLATSSASKSSLQLDFPHLVTLTKGLLVLVDPTTLQPLAPPFPAIQDGAVTHVEYEATSSHLVVLSEDQGGTGFPLLRIWNLKTNLASLRSRKGGRGEDGLWQWRPRLMAEGRVQHGRRPFPIAAVSVTAGLGYLACSLSSGAVLLLRKLSTTLEGAPLPTSANPSGPAVALPKFKVVYQPGADAAASSSAAPAPEQEPVTALAFSSSGDEGHSHSNQRLSLFIATLSRVMKYTVLGKGAGSPPVTLDDIGSPLGCSVLLPPLASSGGPGSEGTAEEAKLLIARPEAIYTIGSNGREDCYAYEGSKAKVLLLPTSRHLVVLSPPLDSSELGSTGGSYGAAANGSQTNGGTYSPPVREAGQEFTRVSIFDLDGKFLSYTGTFTGALRAAFPDSAPSPALASHREDVFLLSESGCLFQLSEKPLREKIEILYRKHLFLLASQVAKSHFGRPNAPVSSGADKDDPESVERLNVLLGEIWIKYGDHLYEKGDHEGSMKMGYLKSVGAFAGVAGASTGGKKRGRRKAGVGESYIIRKFLDAQRIPLLTLYLQELHRRGLANSDHTTLLLNCYTKMKDTTSLDRFIRRSHVTTSGNADGDSSDDDSASVTPAEADGKASLPFDLPTAIKVCRSANYFDQAAYLARKFGLGEEYLRIKIEDTNQPFEAIEWLRTRQAAEVIECLKIYAGLLLSGGGGSQKEEAERQTTDLLIELCAGAYRPNVSNSSGAIEQAAKAAKSAGEGGSHGKGFLSYLTGAGGASTAATEAETDGQGKRSAPKAGPYVIGADASAATSIQGGEGEAPTSVSSSAPYEIPSARQFFPHFIRYPRSFRRFLETVALARWGQAVEESAAELDVLSDEAEDVWEVEDELYEDEDRKEQRSIWNTLLEMYLKEGRSSSPSGASTNKAIVAPAPSKSGTALSSDHQQALNLLRQHRHLPYDIPHALILCEHEEFTEGIVALYERMGMYEEIITLWMEKAQEELKSVPSDVSDKSSSVSLKQQNGQASAASTSDACPSSTHVLSYLARYHTRSPTLYTQALSFLISHPLLLSKHRVEVEDILVQIEEERLMSTLEIVGLLSKEGGYANVGLIRAFLEGRVREEREEEEADHRLIESYRAETARKEKEIEELTTGEPRVFQSNRCTACGGQLDLPAVHFMCKHSYHARCLGEAENECPSCARAYGVVRDIRKNNQEMASRHDLFLQEVREADDPFQAVASMFSRGVFSQRALAASAEASAEAAAATSAATGAGET</sequence>
<keyword evidence="2" id="KW-0813">Transport</keyword>
<dbReference type="EMBL" id="KZ819327">
    <property type="protein sequence ID" value="PWN20559.1"/>
    <property type="molecule type" value="Genomic_DNA"/>
</dbReference>
<dbReference type="PANTHER" id="PTHR23323:SF24">
    <property type="entry name" value="VACUOLAR PROTEIN SORTING-ASSOCIATED PROTEIN 11 HOMOLOG"/>
    <property type="match status" value="1"/>
</dbReference>
<evidence type="ECO:0000256" key="9">
    <source>
        <dbReference type="PROSITE-ProRule" id="PRU00175"/>
    </source>
</evidence>
<dbReference type="RefSeq" id="XP_025347719.1">
    <property type="nucleotide sequence ID" value="XM_025492465.1"/>
</dbReference>
<feature type="region of interest" description="Disordered" evidence="11">
    <location>
        <begin position="921"/>
        <end position="948"/>
    </location>
</feature>
<evidence type="ECO:0000256" key="3">
    <source>
        <dbReference type="ARBA" id="ARBA00022723"/>
    </source>
</evidence>
<dbReference type="AlphaFoldDB" id="A0A316U5Q2"/>
<dbReference type="GO" id="GO:0005768">
    <property type="term" value="C:endosome"/>
    <property type="evidence" value="ECO:0007669"/>
    <property type="project" value="TreeGrafter"/>
</dbReference>
<dbReference type="GO" id="GO:0030897">
    <property type="term" value="C:HOPS complex"/>
    <property type="evidence" value="ECO:0007669"/>
    <property type="project" value="TreeGrafter"/>
</dbReference>
<evidence type="ECO:0000313" key="13">
    <source>
        <dbReference type="EMBL" id="PWN20559.1"/>
    </source>
</evidence>
<feature type="region of interest" description="Disordered" evidence="11">
    <location>
        <begin position="620"/>
        <end position="641"/>
    </location>
</feature>
<dbReference type="SUPFAM" id="SSF57850">
    <property type="entry name" value="RING/U-box"/>
    <property type="match status" value="1"/>
</dbReference>
<dbReference type="InterPro" id="IPR000547">
    <property type="entry name" value="Clathrin_H-chain/VPS_repeat"/>
</dbReference>
<dbReference type="InterPro" id="IPR001841">
    <property type="entry name" value="Znf_RING"/>
</dbReference>
<evidence type="ECO:0000313" key="14">
    <source>
        <dbReference type="Proteomes" id="UP000245942"/>
    </source>
</evidence>
<dbReference type="STRING" id="1684307.A0A316U5Q2"/>
<evidence type="ECO:0000256" key="11">
    <source>
        <dbReference type="SAM" id="MobiDB-lite"/>
    </source>
</evidence>
<dbReference type="CDD" id="cd16688">
    <property type="entry name" value="RING-H2_Vps11"/>
    <property type="match status" value="1"/>
</dbReference>
<evidence type="ECO:0000256" key="6">
    <source>
        <dbReference type="ARBA" id="ARBA00022927"/>
    </source>
</evidence>
<keyword evidence="14" id="KW-1185">Reference proteome</keyword>
<gene>
    <name evidence="13" type="ORF">BCV69DRAFT_282768</name>
</gene>
<reference evidence="13 14" key="1">
    <citation type="journal article" date="2018" name="Mol. Biol. Evol.">
        <title>Broad Genomic Sampling Reveals a Smut Pathogenic Ancestry of the Fungal Clade Ustilaginomycotina.</title>
        <authorList>
            <person name="Kijpornyongpan T."/>
            <person name="Mondo S.J."/>
            <person name="Barry K."/>
            <person name="Sandor L."/>
            <person name="Lee J."/>
            <person name="Lipzen A."/>
            <person name="Pangilinan J."/>
            <person name="LaButti K."/>
            <person name="Hainaut M."/>
            <person name="Henrissat B."/>
            <person name="Grigoriev I.V."/>
            <person name="Spatafora J.W."/>
            <person name="Aime M.C."/>
        </authorList>
    </citation>
    <scope>NUCLEOTIDE SEQUENCE [LARGE SCALE GENOMIC DNA]</scope>
    <source>
        <strain evidence="13 14">MCA 4718</strain>
    </source>
</reference>
<keyword evidence="6" id="KW-0653">Protein transport</keyword>
<dbReference type="GO" id="GO:0030674">
    <property type="term" value="F:protein-macromolecule adaptor activity"/>
    <property type="evidence" value="ECO:0007669"/>
    <property type="project" value="TreeGrafter"/>
</dbReference>
<evidence type="ECO:0000259" key="12">
    <source>
        <dbReference type="PROSITE" id="PS50089"/>
    </source>
</evidence>
<comment type="subcellular location">
    <subcellularLocation>
        <location evidence="8">Endomembrane system</location>
        <topology evidence="8">Peripheral membrane protein</topology>
        <orientation evidence="8">Cytoplasmic side</orientation>
    </subcellularLocation>
</comment>